<feature type="active site" evidence="1">
    <location>
        <position position="272"/>
    </location>
</feature>
<proteinExistence type="predicted"/>
<dbReference type="GO" id="GO:0019433">
    <property type="term" value="P:triglyceride catabolic process"/>
    <property type="evidence" value="ECO:0007669"/>
    <property type="project" value="TreeGrafter"/>
</dbReference>
<feature type="domain" description="SGNH hydrolase-type esterase" evidence="4">
    <location>
        <begin position="33"/>
        <end position="280"/>
    </location>
</feature>
<evidence type="ECO:0000256" key="2">
    <source>
        <dbReference type="PIRSR" id="PIRSR637460-2"/>
    </source>
</evidence>
<dbReference type="RefSeq" id="WP_157354667.1">
    <property type="nucleotide sequence ID" value="NZ_WRPP01000001.1"/>
</dbReference>
<sequence>MKLKHCLSTIAIAAAATMVGIAPAHADGTKYVALGDSYAAGVGIPTILDMTCSRSDHNYAHLFAAARGYSLTDVTCGGATTDSVTSTQLSAVTADTALVTLGIGGNDIGFTDIVTDCVKAGTIATGSGTGSAVLQNLGTGSASGSAELVLGCKNKYDASMPSRLSQTSAKVAKLVSDIKSRAPQARVVLVGYPHILPDDASLCAGRQPLLPGDIDWARDTVVGGLNTMLSSQPGTTYFSTYDIYTGHDVCEAIPDRWVNGTSVDNGSGAKFHPNQYGHAATAQKMQTTL</sequence>
<feature type="disulfide bond" evidence="2">
    <location>
        <begin position="52"/>
        <end position="76"/>
    </location>
</feature>
<dbReference type="Gene3D" id="3.40.50.1110">
    <property type="entry name" value="SGNH hydrolase"/>
    <property type="match status" value="1"/>
</dbReference>
<dbReference type="PANTHER" id="PTHR37981:SF1">
    <property type="entry name" value="SGNH HYDROLASE-TYPE ESTERASE DOMAIN-CONTAINING PROTEIN"/>
    <property type="match status" value="1"/>
</dbReference>
<evidence type="ECO:0000256" key="3">
    <source>
        <dbReference type="SAM" id="SignalP"/>
    </source>
</evidence>
<dbReference type="SUPFAM" id="SSF52266">
    <property type="entry name" value="SGNH hydrolase"/>
    <property type="match status" value="1"/>
</dbReference>
<keyword evidence="5" id="KW-0378">Hydrolase</keyword>
<protein>
    <submittedName>
        <fullName evidence="5">SGNH/GDSL hydrolase family protein</fullName>
    </submittedName>
</protein>
<dbReference type="AlphaFoldDB" id="A0A7K1UNH4"/>
<dbReference type="GO" id="GO:0004806">
    <property type="term" value="F:triacylglycerol lipase activity"/>
    <property type="evidence" value="ECO:0007669"/>
    <property type="project" value="TreeGrafter"/>
</dbReference>
<evidence type="ECO:0000259" key="4">
    <source>
        <dbReference type="Pfam" id="PF13472"/>
    </source>
</evidence>
<feature type="disulfide bond" evidence="2">
    <location>
        <begin position="117"/>
        <end position="152"/>
    </location>
</feature>
<keyword evidence="2" id="KW-1015">Disulfide bond</keyword>
<dbReference type="Proteomes" id="UP000466794">
    <property type="component" value="Unassembled WGS sequence"/>
</dbReference>
<dbReference type="InterPro" id="IPR036514">
    <property type="entry name" value="SGNH_hydro_sf"/>
</dbReference>
<feature type="active site" description="Nucleophile" evidence="1">
    <location>
        <position position="37"/>
    </location>
</feature>
<organism evidence="5 6">
    <name type="scientific">Nocardia terrae</name>
    <dbReference type="NCBI Taxonomy" id="2675851"/>
    <lineage>
        <taxon>Bacteria</taxon>
        <taxon>Bacillati</taxon>
        <taxon>Actinomycetota</taxon>
        <taxon>Actinomycetes</taxon>
        <taxon>Mycobacteriales</taxon>
        <taxon>Nocardiaceae</taxon>
        <taxon>Nocardia</taxon>
    </lineage>
</organism>
<evidence type="ECO:0000313" key="5">
    <source>
        <dbReference type="EMBL" id="MVU75892.1"/>
    </source>
</evidence>
<gene>
    <name evidence="5" type="ORF">GPX89_01375</name>
</gene>
<feature type="signal peptide" evidence="3">
    <location>
        <begin position="1"/>
        <end position="26"/>
    </location>
</feature>
<dbReference type="EMBL" id="WRPP01000001">
    <property type="protein sequence ID" value="MVU75892.1"/>
    <property type="molecule type" value="Genomic_DNA"/>
</dbReference>
<evidence type="ECO:0000313" key="6">
    <source>
        <dbReference type="Proteomes" id="UP000466794"/>
    </source>
</evidence>
<dbReference type="Pfam" id="PF13472">
    <property type="entry name" value="Lipase_GDSL_2"/>
    <property type="match status" value="1"/>
</dbReference>
<name>A0A7K1UNH4_9NOCA</name>
<dbReference type="PANTHER" id="PTHR37981">
    <property type="entry name" value="LIPASE 2"/>
    <property type="match status" value="1"/>
</dbReference>
<keyword evidence="3" id="KW-0732">Signal</keyword>
<accession>A0A7K1UNH4</accession>
<comment type="caution">
    <text evidence="5">The sequence shown here is derived from an EMBL/GenBank/DDBJ whole genome shotgun (WGS) entry which is preliminary data.</text>
</comment>
<feature type="chain" id="PRO_5029726836" evidence="3">
    <location>
        <begin position="27"/>
        <end position="289"/>
    </location>
</feature>
<dbReference type="InterPro" id="IPR013830">
    <property type="entry name" value="SGNH_hydro"/>
</dbReference>
<dbReference type="InterPro" id="IPR037460">
    <property type="entry name" value="SEST-like"/>
</dbReference>
<dbReference type="CDD" id="cd01823">
    <property type="entry name" value="SEST_like"/>
    <property type="match status" value="1"/>
</dbReference>
<feature type="disulfide bond" evidence="2">
    <location>
        <begin position="203"/>
        <end position="250"/>
    </location>
</feature>
<reference evidence="5 6" key="1">
    <citation type="submission" date="2019-12" db="EMBL/GenBank/DDBJ databases">
        <title>Nocardia sp. nov. ET3-3 isolated from soil.</title>
        <authorList>
            <person name="Kanchanasin P."/>
            <person name="Tanasupawat S."/>
            <person name="Yuki M."/>
            <person name="Kudo T."/>
        </authorList>
    </citation>
    <scope>NUCLEOTIDE SEQUENCE [LARGE SCALE GENOMIC DNA]</scope>
    <source>
        <strain evidence="5 6">ET3-3</strain>
    </source>
</reference>
<keyword evidence="6" id="KW-1185">Reference proteome</keyword>
<evidence type="ECO:0000256" key="1">
    <source>
        <dbReference type="PIRSR" id="PIRSR637460-1"/>
    </source>
</evidence>